<comment type="caution">
    <text evidence="1">The sequence shown here is derived from an EMBL/GenBank/DDBJ whole genome shotgun (WGS) entry which is preliminary data.</text>
</comment>
<proteinExistence type="predicted"/>
<name>A0ACC0U3L2_9AGAM</name>
<keyword evidence="2" id="KW-1185">Reference proteome</keyword>
<sequence length="200" mass="21995">MSADTRGYPVGTQPKATAPMSTDGGNKNALNRPIGPDGKRDWSYGLCSCFSACGLCCWAVCCPCVVYSKNRQRLRSLQHQGAPLPGGGERYDDYCFIYGCLTVVTGYGWVLHINQATDVRERYGIRGSPICDCFKAWCCRPCSLTQERREIELEENSLLPSVMNQRALEGPFPIRGNPGSMVPPCSHGKKGPQLLPSKLR</sequence>
<organism evidence="1 2">
    <name type="scientific">Russula earlei</name>
    <dbReference type="NCBI Taxonomy" id="71964"/>
    <lineage>
        <taxon>Eukaryota</taxon>
        <taxon>Fungi</taxon>
        <taxon>Dikarya</taxon>
        <taxon>Basidiomycota</taxon>
        <taxon>Agaricomycotina</taxon>
        <taxon>Agaricomycetes</taxon>
        <taxon>Russulales</taxon>
        <taxon>Russulaceae</taxon>
        <taxon>Russula</taxon>
    </lineage>
</organism>
<evidence type="ECO:0000313" key="1">
    <source>
        <dbReference type="EMBL" id="KAI9457431.1"/>
    </source>
</evidence>
<dbReference type="EMBL" id="JAGFNK010000221">
    <property type="protein sequence ID" value="KAI9457431.1"/>
    <property type="molecule type" value="Genomic_DNA"/>
</dbReference>
<reference evidence="1" key="1">
    <citation type="submission" date="2021-03" db="EMBL/GenBank/DDBJ databases">
        <title>Evolutionary priming and transition to the ectomycorrhizal habit in an iconic lineage of mushroom-forming fungi: is preadaptation a requirement?</title>
        <authorList>
            <consortium name="DOE Joint Genome Institute"/>
            <person name="Looney B.P."/>
            <person name="Miyauchi S."/>
            <person name="Morin E."/>
            <person name="Drula E."/>
            <person name="Courty P.E."/>
            <person name="Chicoki N."/>
            <person name="Fauchery L."/>
            <person name="Kohler A."/>
            <person name="Kuo A."/>
            <person name="LaButti K."/>
            <person name="Pangilinan J."/>
            <person name="Lipzen A."/>
            <person name="Riley R."/>
            <person name="Andreopoulos W."/>
            <person name="He G."/>
            <person name="Johnson J."/>
            <person name="Barry K.W."/>
            <person name="Grigoriev I.V."/>
            <person name="Nagy L."/>
            <person name="Hibbett D."/>
            <person name="Henrissat B."/>
            <person name="Matheny P.B."/>
            <person name="Labbe J."/>
            <person name="Martin A.F."/>
        </authorList>
    </citation>
    <scope>NUCLEOTIDE SEQUENCE</scope>
    <source>
        <strain evidence="1">BPL698</strain>
    </source>
</reference>
<protein>
    <submittedName>
        <fullName evidence="1">PLAC8 family-domain-containing protein</fullName>
    </submittedName>
</protein>
<dbReference type="Proteomes" id="UP001207468">
    <property type="component" value="Unassembled WGS sequence"/>
</dbReference>
<evidence type="ECO:0000313" key="2">
    <source>
        <dbReference type="Proteomes" id="UP001207468"/>
    </source>
</evidence>
<accession>A0ACC0U3L2</accession>
<gene>
    <name evidence="1" type="ORF">F5148DRAFT_1369604</name>
</gene>